<dbReference type="Proteomes" id="UP001501237">
    <property type="component" value="Unassembled WGS sequence"/>
</dbReference>
<comment type="caution">
    <text evidence="1">The sequence shown here is derived from an EMBL/GenBank/DDBJ whole genome shotgun (WGS) entry which is preliminary data.</text>
</comment>
<protein>
    <recommendedName>
        <fullName evidence="3">HTH araC/xylS-type domain-containing protein</fullName>
    </recommendedName>
</protein>
<keyword evidence="2" id="KW-1185">Reference proteome</keyword>
<name>A0ABP6QEF3_9ACTN</name>
<sequence>MLLLDTDDLPPGERVEAYRAFATAETGACGVEHELGADGEFHSRLHAWHFGPVTLFRTQGSGMRYWQSPRHVSRDPWNTVSVMTQSAGRAGFACGGRQRRLGSPDLALAGRAAGAWEWNWSGTGESLALMMDVEELGLPDAMIRAAVPLAAHSDVTFLLLTQLTAINADADRLAAEPGSGGVGAAVVALVRAFVASAVGGPAVREVAEQTRLPRILAYVRAHAAEPGLTPERIAAAHNLTPAALHRLCEEEGLDLHAWRRRDATGLN</sequence>
<evidence type="ECO:0008006" key="3">
    <source>
        <dbReference type="Google" id="ProtNLM"/>
    </source>
</evidence>
<reference evidence="2" key="1">
    <citation type="journal article" date="2019" name="Int. J. Syst. Evol. Microbiol.">
        <title>The Global Catalogue of Microorganisms (GCM) 10K type strain sequencing project: providing services to taxonomists for standard genome sequencing and annotation.</title>
        <authorList>
            <consortium name="The Broad Institute Genomics Platform"/>
            <consortium name="The Broad Institute Genome Sequencing Center for Infectious Disease"/>
            <person name="Wu L."/>
            <person name="Ma J."/>
        </authorList>
    </citation>
    <scope>NUCLEOTIDE SEQUENCE [LARGE SCALE GENOMIC DNA]</scope>
    <source>
        <strain evidence="2">JCM 9377</strain>
    </source>
</reference>
<dbReference type="RefSeq" id="WP_344832072.1">
    <property type="nucleotide sequence ID" value="NZ_BAAAUV010000012.1"/>
</dbReference>
<gene>
    <name evidence="1" type="ORF">GCM10010468_47520</name>
</gene>
<evidence type="ECO:0000313" key="2">
    <source>
        <dbReference type="Proteomes" id="UP001501237"/>
    </source>
</evidence>
<evidence type="ECO:0000313" key="1">
    <source>
        <dbReference type="EMBL" id="GAA3222013.1"/>
    </source>
</evidence>
<organism evidence="1 2">
    <name type="scientific">Actinocorallia longicatena</name>
    <dbReference type="NCBI Taxonomy" id="111803"/>
    <lineage>
        <taxon>Bacteria</taxon>
        <taxon>Bacillati</taxon>
        <taxon>Actinomycetota</taxon>
        <taxon>Actinomycetes</taxon>
        <taxon>Streptosporangiales</taxon>
        <taxon>Thermomonosporaceae</taxon>
        <taxon>Actinocorallia</taxon>
    </lineage>
</organism>
<dbReference type="EMBL" id="BAAAUV010000012">
    <property type="protein sequence ID" value="GAA3222013.1"/>
    <property type="molecule type" value="Genomic_DNA"/>
</dbReference>
<accession>A0ABP6QEF3</accession>
<proteinExistence type="predicted"/>